<feature type="compositionally biased region" description="Polar residues" evidence="1">
    <location>
        <begin position="115"/>
        <end position="138"/>
    </location>
</feature>
<reference evidence="2" key="1">
    <citation type="journal article" date="2022" name="bioRxiv">
        <title>Sequencing and chromosome-scale assembly of the giantPleurodeles waltlgenome.</title>
        <authorList>
            <person name="Brown T."/>
            <person name="Elewa A."/>
            <person name="Iarovenko S."/>
            <person name="Subramanian E."/>
            <person name="Araus A.J."/>
            <person name="Petzold A."/>
            <person name="Susuki M."/>
            <person name="Suzuki K.-i.T."/>
            <person name="Hayashi T."/>
            <person name="Toyoda A."/>
            <person name="Oliveira C."/>
            <person name="Osipova E."/>
            <person name="Leigh N.D."/>
            <person name="Simon A."/>
            <person name="Yun M.H."/>
        </authorList>
    </citation>
    <scope>NUCLEOTIDE SEQUENCE</scope>
    <source>
        <strain evidence="2">20211129_DDA</strain>
        <tissue evidence="2">Liver</tissue>
    </source>
</reference>
<evidence type="ECO:0000313" key="2">
    <source>
        <dbReference type="EMBL" id="KAJ1089777.1"/>
    </source>
</evidence>
<name>A0AAV7LHB2_PLEWA</name>
<feature type="region of interest" description="Disordered" evidence="1">
    <location>
        <begin position="47"/>
        <end position="66"/>
    </location>
</feature>
<dbReference type="Proteomes" id="UP001066276">
    <property type="component" value="Chromosome 11"/>
</dbReference>
<feature type="compositionally biased region" description="Low complexity" evidence="1">
    <location>
        <begin position="213"/>
        <end position="228"/>
    </location>
</feature>
<proteinExistence type="predicted"/>
<keyword evidence="3" id="KW-1185">Reference proteome</keyword>
<dbReference type="EMBL" id="JANPWB010000015">
    <property type="protein sequence ID" value="KAJ1089777.1"/>
    <property type="molecule type" value="Genomic_DNA"/>
</dbReference>
<organism evidence="2 3">
    <name type="scientific">Pleurodeles waltl</name>
    <name type="common">Iberian ribbed newt</name>
    <dbReference type="NCBI Taxonomy" id="8319"/>
    <lineage>
        <taxon>Eukaryota</taxon>
        <taxon>Metazoa</taxon>
        <taxon>Chordata</taxon>
        <taxon>Craniata</taxon>
        <taxon>Vertebrata</taxon>
        <taxon>Euteleostomi</taxon>
        <taxon>Amphibia</taxon>
        <taxon>Batrachia</taxon>
        <taxon>Caudata</taxon>
        <taxon>Salamandroidea</taxon>
        <taxon>Salamandridae</taxon>
        <taxon>Pleurodelinae</taxon>
        <taxon>Pleurodeles</taxon>
    </lineage>
</organism>
<sequence>MCVKIWSLITGSAHRTSGRHSPHIQSRRDCRIKYQSQYINKRGVKQLEDRQKRAGKARKSGYTSRPQLYTILNPVRGSRGKHQDAGNHTSFRLLVPGRQLRASNRPPPIWPQPTRIGSSPALQRPAATSVQPLSSSPAHASRLRSARQSKALSSVNPPGTSARLRTSGRHQRPAEIPRASKSTRPLRGVNPLPTPAQLHLCSPAPPGRGGAKVTRTTRAVEAARATARSSRRESPQSIHPLPALKNYRERDSVGAPTTGARGRFSSAPRSQASTCERGSLAPVPVTDHCRIQRGGKVLTGPHPGPPPSALPFRGN</sequence>
<gene>
    <name evidence="2" type="ORF">NDU88_002922</name>
</gene>
<evidence type="ECO:0000313" key="3">
    <source>
        <dbReference type="Proteomes" id="UP001066276"/>
    </source>
</evidence>
<protein>
    <submittedName>
        <fullName evidence="2">Uncharacterized protein</fullName>
    </submittedName>
</protein>
<dbReference type="AlphaFoldDB" id="A0AAV7LHB2"/>
<feature type="region of interest" description="Disordered" evidence="1">
    <location>
        <begin position="74"/>
        <end position="315"/>
    </location>
</feature>
<evidence type="ECO:0000256" key="1">
    <source>
        <dbReference type="SAM" id="MobiDB-lite"/>
    </source>
</evidence>
<comment type="caution">
    <text evidence="2">The sequence shown here is derived from an EMBL/GenBank/DDBJ whole genome shotgun (WGS) entry which is preliminary data.</text>
</comment>
<feature type="compositionally biased region" description="Polar residues" evidence="1">
    <location>
        <begin position="148"/>
        <end position="159"/>
    </location>
</feature>
<feature type="compositionally biased region" description="Polar residues" evidence="1">
    <location>
        <begin position="267"/>
        <end position="276"/>
    </location>
</feature>
<accession>A0AAV7LHB2</accession>